<organism evidence="5 6">
    <name type="scientific">Mugilogobius chulae</name>
    <name type="common">yellowstripe goby</name>
    <dbReference type="NCBI Taxonomy" id="88201"/>
    <lineage>
        <taxon>Eukaryota</taxon>
        <taxon>Metazoa</taxon>
        <taxon>Chordata</taxon>
        <taxon>Craniata</taxon>
        <taxon>Vertebrata</taxon>
        <taxon>Euteleostomi</taxon>
        <taxon>Actinopterygii</taxon>
        <taxon>Neopterygii</taxon>
        <taxon>Teleostei</taxon>
        <taxon>Neoteleostei</taxon>
        <taxon>Acanthomorphata</taxon>
        <taxon>Gobiaria</taxon>
        <taxon>Gobiiformes</taxon>
        <taxon>Gobioidei</taxon>
        <taxon>Gobiidae</taxon>
        <taxon>Gobionellinae</taxon>
        <taxon>Mugilogobius</taxon>
    </lineage>
</organism>
<dbReference type="SUPFAM" id="SSF52058">
    <property type="entry name" value="L domain-like"/>
    <property type="match status" value="1"/>
</dbReference>
<dbReference type="InterPro" id="IPR032675">
    <property type="entry name" value="LRR_dom_sf"/>
</dbReference>
<evidence type="ECO:0000256" key="2">
    <source>
        <dbReference type="ARBA" id="ARBA00022729"/>
    </source>
</evidence>
<feature type="signal peptide" evidence="4">
    <location>
        <begin position="1"/>
        <end position="15"/>
    </location>
</feature>
<protein>
    <submittedName>
        <fullName evidence="5">Uncharacterized protein</fullName>
    </submittedName>
</protein>
<dbReference type="GO" id="GO:0005615">
    <property type="term" value="C:extracellular space"/>
    <property type="evidence" value="ECO:0007669"/>
    <property type="project" value="TreeGrafter"/>
</dbReference>
<comment type="caution">
    <text evidence="5">The sequence shown here is derived from an EMBL/GenBank/DDBJ whole genome shotgun (WGS) entry which is preliminary data.</text>
</comment>
<keyword evidence="2 4" id="KW-0732">Signal</keyword>
<dbReference type="PROSITE" id="PS51450">
    <property type="entry name" value="LRR"/>
    <property type="match status" value="2"/>
</dbReference>
<dbReference type="GO" id="GO:0031012">
    <property type="term" value="C:extracellular matrix"/>
    <property type="evidence" value="ECO:0007669"/>
    <property type="project" value="TreeGrafter"/>
</dbReference>
<evidence type="ECO:0000256" key="3">
    <source>
        <dbReference type="ARBA" id="ARBA00022737"/>
    </source>
</evidence>
<evidence type="ECO:0000313" key="6">
    <source>
        <dbReference type="Proteomes" id="UP001460270"/>
    </source>
</evidence>
<dbReference type="Gene3D" id="3.80.10.10">
    <property type="entry name" value="Ribonuclease Inhibitor"/>
    <property type="match status" value="2"/>
</dbReference>
<keyword evidence="3" id="KW-0677">Repeat</keyword>
<evidence type="ECO:0000313" key="5">
    <source>
        <dbReference type="EMBL" id="KAK7893377.1"/>
    </source>
</evidence>
<dbReference type="Proteomes" id="UP001460270">
    <property type="component" value="Unassembled WGS sequence"/>
</dbReference>
<dbReference type="AlphaFoldDB" id="A0AAW0NBQ8"/>
<name>A0AAW0NBQ8_9GOBI</name>
<keyword evidence="6" id="KW-1185">Reference proteome</keyword>
<evidence type="ECO:0000256" key="4">
    <source>
        <dbReference type="SAM" id="SignalP"/>
    </source>
</evidence>
<dbReference type="PANTHER" id="PTHR24373">
    <property type="entry name" value="SLIT RELATED LEUCINE-RICH REPEAT NEURONAL PROTEIN"/>
    <property type="match status" value="1"/>
</dbReference>
<dbReference type="InterPro" id="IPR003591">
    <property type="entry name" value="Leu-rich_rpt_typical-subtyp"/>
</dbReference>
<keyword evidence="1" id="KW-0433">Leucine-rich repeat</keyword>
<feature type="chain" id="PRO_5043676505" evidence="4">
    <location>
        <begin position="16"/>
        <end position="266"/>
    </location>
</feature>
<evidence type="ECO:0000256" key="1">
    <source>
        <dbReference type="ARBA" id="ARBA00022614"/>
    </source>
</evidence>
<dbReference type="InterPro" id="IPR050328">
    <property type="entry name" value="Dev_Immune_Receptor"/>
</dbReference>
<dbReference type="Pfam" id="PF13855">
    <property type="entry name" value="LRR_8"/>
    <property type="match status" value="2"/>
</dbReference>
<dbReference type="PANTHER" id="PTHR24373:SF370">
    <property type="entry name" value="FISH-LIPS, ISOFORM E"/>
    <property type="match status" value="1"/>
</dbReference>
<dbReference type="SMART" id="SM00369">
    <property type="entry name" value="LRR_TYP"/>
    <property type="match status" value="6"/>
</dbReference>
<proteinExistence type="predicted"/>
<dbReference type="InterPro" id="IPR001611">
    <property type="entry name" value="Leu-rich_rpt"/>
</dbReference>
<dbReference type="EMBL" id="JBBPFD010000016">
    <property type="protein sequence ID" value="KAK7893377.1"/>
    <property type="molecule type" value="Genomic_DNA"/>
</dbReference>
<gene>
    <name evidence="5" type="ORF">WMY93_022529</name>
</gene>
<sequence>MTSLTASLFLVNVLCNPGTPPLRCCRPVCLFPRSFTRRFCLLWTPAAPARHGATMWLLWVALFHGLCVSVTPRSHSGWCQLGCDCRGELKFTICSRAMFTALPSRVPPTTELLDLSHNLITVINNHALSHNRKLRVLLLQHNNISLVEDGSFSQLEFLQKLDLSWNRIRTLSEGFSFGLTFLRELQLSHNLLTSLTRLNLTGNFIHQIGRRSFASMSSLRHLHLADNQLIDLKSGIFSMLRSLEVLNLERNYISETDVGVFKPLTV</sequence>
<accession>A0AAW0NBQ8</accession>
<reference evidence="6" key="1">
    <citation type="submission" date="2024-04" db="EMBL/GenBank/DDBJ databases">
        <title>Salinicola lusitanus LLJ914,a marine bacterium isolated from the Okinawa Trough.</title>
        <authorList>
            <person name="Li J."/>
        </authorList>
    </citation>
    <scope>NUCLEOTIDE SEQUENCE [LARGE SCALE GENOMIC DNA]</scope>
</reference>